<sequence length="791" mass="88273">MLPCSPAGALVLAVVFDLPRLITLLPLSASFLCCATIGVAFAATIALHAQAFVTISQADPVDTPVLLFPYALAGAIVLMTIVAPTTEVLVIAVGSTLSLSVAYLRVHMRLDISPAVRRHRIMQAVALLAALAFAGLMTTTTPVEIFRYTDMTPTPDTSLAYADTQSTNAAIFVTWADTPEAERDCKRFLMSLYDVHAFASSIPQVRVLVSSTDTDFARKATAMGDVRMVKRTHARREDDLVTVIKGLQREHPGWFQLALLDPGVIFRSQYAQEAYGAGLQLHRSLNVAVIANGDANVDHVTHALATQPTVADAIAAVRQLDVGWFPFLTSQDLSLLTPDVVAEDGSLDCAALGPRKTMLYPGPSRPEPMTRPVPPLGSFREGTYGVTYENFFPFMYMTLDERFEAAEWMTTRRVPVNPADDAYVVWLTKADHVYAGQTLTFVLSLRLYSKARIIIASHDDLTKFPDIMHGFIELNVEYVFVDDAMPHELLKLLTVQSEAFFGAFQRILSLNINTYLSKIGSRPVKRMAMIDIDMFVMKNPDALFEHPSPITYTKDTAMLDWHINGGCTKYDLARLGPNLFRDLIDFSSDKANCCQFPGKFWQYSDQEVSSCYAINVLHDIPFVGSTFNQIDAPIHLTHGKLLAVYNDTMIHHMTGYYNRVDGKKVWQNKVSRVSSSWNHFFETVECINGERLTWFDYGHVKTAVPGICSRCYCPHDPQPNTRDVRTWAWYLRNKDKGWFGSDKTNFATGEKMSIFIFVINVIFRDARLLILASKATAWVALVAVTLRHLSR</sequence>
<dbReference type="InterPro" id="IPR029044">
    <property type="entry name" value="Nucleotide-diphossugar_trans"/>
</dbReference>
<evidence type="ECO:0008006" key="4">
    <source>
        <dbReference type="Google" id="ProtNLM"/>
    </source>
</evidence>
<evidence type="ECO:0000256" key="1">
    <source>
        <dbReference type="SAM" id="Phobius"/>
    </source>
</evidence>
<organism evidence="2 3">
    <name type="scientific">Carpediemonas membranifera</name>
    <dbReference type="NCBI Taxonomy" id="201153"/>
    <lineage>
        <taxon>Eukaryota</taxon>
        <taxon>Metamonada</taxon>
        <taxon>Carpediemonas-like organisms</taxon>
        <taxon>Carpediemonas</taxon>
    </lineage>
</organism>
<evidence type="ECO:0000313" key="2">
    <source>
        <dbReference type="EMBL" id="KAG9392993.1"/>
    </source>
</evidence>
<dbReference type="Proteomes" id="UP000717585">
    <property type="component" value="Unassembled WGS sequence"/>
</dbReference>
<keyword evidence="1" id="KW-0812">Transmembrane</keyword>
<accession>A0A8J6E144</accession>
<feature type="transmembrane region" description="Helical" evidence="1">
    <location>
        <begin position="89"/>
        <end position="108"/>
    </location>
</feature>
<feature type="transmembrane region" description="Helical" evidence="1">
    <location>
        <begin position="120"/>
        <end position="137"/>
    </location>
</feature>
<proteinExistence type="predicted"/>
<feature type="transmembrane region" description="Helical" evidence="1">
    <location>
        <begin position="65"/>
        <end position="83"/>
    </location>
</feature>
<dbReference type="Gene3D" id="3.90.550.10">
    <property type="entry name" value="Spore Coat Polysaccharide Biosynthesis Protein SpsA, Chain A"/>
    <property type="match status" value="1"/>
</dbReference>
<dbReference type="AlphaFoldDB" id="A0A8J6E144"/>
<dbReference type="SUPFAM" id="SSF53448">
    <property type="entry name" value="Nucleotide-diphospho-sugar transferases"/>
    <property type="match status" value="1"/>
</dbReference>
<gene>
    <name evidence="2" type="ORF">J8273_5587</name>
</gene>
<keyword evidence="1" id="KW-1133">Transmembrane helix</keyword>
<evidence type="ECO:0000313" key="3">
    <source>
        <dbReference type="Proteomes" id="UP000717585"/>
    </source>
</evidence>
<feature type="transmembrane region" description="Helical" evidence="1">
    <location>
        <begin position="27"/>
        <end position="53"/>
    </location>
</feature>
<protein>
    <recommendedName>
        <fullName evidence="4">Nucleotide-diphospho-sugar transferase domain-containing protein</fullName>
    </recommendedName>
</protein>
<keyword evidence="3" id="KW-1185">Reference proteome</keyword>
<reference evidence="2" key="1">
    <citation type="submission" date="2021-05" db="EMBL/GenBank/DDBJ databases">
        <title>A free-living protist that lacks canonical eukaryotic 1 DNA replication and segregation systems.</title>
        <authorList>
            <person name="Salas-Leiva D.E."/>
            <person name="Tromer E.C."/>
            <person name="Curtis B.A."/>
            <person name="Jerlstrom-Hultqvist J."/>
            <person name="Kolisko M."/>
            <person name="Yi Z."/>
            <person name="Salas-Leiva J.S."/>
            <person name="Gallot-Lavallee L."/>
            <person name="Kops G.J.P.L."/>
            <person name="Archibald J.M."/>
            <person name="Simpson A.G.B."/>
            <person name="Roger A.J."/>
        </authorList>
    </citation>
    <scope>NUCLEOTIDE SEQUENCE</scope>
    <source>
        <strain evidence="2">BICM</strain>
    </source>
</reference>
<keyword evidence="1" id="KW-0472">Membrane</keyword>
<comment type="caution">
    <text evidence="2">The sequence shown here is derived from an EMBL/GenBank/DDBJ whole genome shotgun (WGS) entry which is preliminary data.</text>
</comment>
<name>A0A8J6E144_9EUKA</name>
<dbReference type="EMBL" id="JAHDYR010000028">
    <property type="protein sequence ID" value="KAG9392993.1"/>
    <property type="molecule type" value="Genomic_DNA"/>
</dbReference>